<dbReference type="PROSITE" id="PS50109">
    <property type="entry name" value="HIS_KIN"/>
    <property type="match status" value="1"/>
</dbReference>
<proteinExistence type="predicted"/>
<dbReference type="Pfam" id="PF02518">
    <property type="entry name" value="HATPase_c"/>
    <property type="match status" value="1"/>
</dbReference>
<dbReference type="PANTHER" id="PTHR34220:SF7">
    <property type="entry name" value="SENSOR HISTIDINE KINASE YPDA"/>
    <property type="match status" value="1"/>
</dbReference>
<dbReference type="Pfam" id="PF06580">
    <property type="entry name" value="His_kinase"/>
    <property type="match status" value="1"/>
</dbReference>
<dbReference type="EC" id="2.7.13.3" evidence="2"/>
<gene>
    <name evidence="6" type="ORF">SAMN04489712_10757</name>
</gene>
<dbReference type="InterPro" id="IPR003594">
    <property type="entry name" value="HATPase_dom"/>
</dbReference>
<feature type="domain" description="Histidine kinase" evidence="5">
    <location>
        <begin position="286"/>
        <end position="397"/>
    </location>
</feature>
<dbReference type="RefSeq" id="WP_103938906.1">
    <property type="nucleotide sequence ID" value="NZ_FNVO01000007.1"/>
</dbReference>
<keyword evidence="3 6" id="KW-0808">Transferase</keyword>
<dbReference type="PANTHER" id="PTHR34220">
    <property type="entry name" value="SENSOR HISTIDINE KINASE YPDA"/>
    <property type="match status" value="1"/>
</dbReference>
<dbReference type="InterPro" id="IPR005467">
    <property type="entry name" value="His_kinase_dom"/>
</dbReference>
<name>A0A1H6BFZ6_9ACTN</name>
<dbReference type="PRINTS" id="PR00344">
    <property type="entry name" value="BCTRLSENSOR"/>
</dbReference>
<evidence type="ECO:0000313" key="7">
    <source>
        <dbReference type="Proteomes" id="UP000236723"/>
    </source>
</evidence>
<evidence type="ECO:0000313" key="6">
    <source>
        <dbReference type="EMBL" id="SEG59257.1"/>
    </source>
</evidence>
<dbReference type="InterPro" id="IPR050640">
    <property type="entry name" value="Bact_2-comp_sensor_kinase"/>
</dbReference>
<dbReference type="GO" id="GO:0016020">
    <property type="term" value="C:membrane"/>
    <property type="evidence" value="ECO:0007669"/>
    <property type="project" value="InterPro"/>
</dbReference>
<evidence type="ECO:0000256" key="2">
    <source>
        <dbReference type="ARBA" id="ARBA00012438"/>
    </source>
</evidence>
<dbReference type="EMBL" id="FNVO01000007">
    <property type="protein sequence ID" value="SEG59257.1"/>
    <property type="molecule type" value="Genomic_DNA"/>
</dbReference>
<organism evidence="6 7">
    <name type="scientific">Thermomonospora echinospora</name>
    <dbReference type="NCBI Taxonomy" id="1992"/>
    <lineage>
        <taxon>Bacteria</taxon>
        <taxon>Bacillati</taxon>
        <taxon>Actinomycetota</taxon>
        <taxon>Actinomycetes</taxon>
        <taxon>Streptosporangiales</taxon>
        <taxon>Thermomonosporaceae</taxon>
        <taxon>Thermomonospora</taxon>
    </lineage>
</organism>
<dbReference type="InterPro" id="IPR036890">
    <property type="entry name" value="HATPase_C_sf"/>
</dbReference>
<dbReference type="InterPro" id="IPR010559">
    <property type="entry name" value="Sig_transdc_His_kin_internal"/>
</dbReference>
<keyword evidence="3 6" id="KW-0418">Kinase</keyword>
<keyword evidence="4" id="KW-0902">Two-component regulatory system</keyword>
<protein>
    <recommendedName>
        <fullName evidence="2">histidine kinase</fullName>
        <ecNumber evidence="2">2.7.13.3</ecNumber>
    </recommendedName>
</protein>
<accession>A0A1H6BFZ6</accession>
<dbReference type="SUPFAM" id="SSF55874">
    <property type="entry name" value="ATPase domain of HSP90 chaperone/DNA topoisomerase II/histidine kinase"/>
    <property type="match status" value="1"/>
</dbReference>
<dbReference type="OrthoDB" id="2514702at2"/>
<dbReference type="Gene3D" id="3.30.565.10">
    <property type="entry name" value="Histidine kinase-like ATPase, C-terminal domain"/>
    <property type="match status" value="1"/>
</dbReference>
<dbReference type="AlphaFoldDB" id="A0A1H6BFZ6"/>
<dbReference type="SMART" id="SM00387">
    <property type="entry name" value="HATPase_c"/>
    <property type="match status" value="1"/>
</dbReference>
<evidence type="ECO:0000256" key="3">
    <source>
        <dbReference type="ARBA" id="ARBA00022777"/>
    </source>
</evidence>
<dbReference type="GO" id="GO:0000155">
    <property type="term" value="F:phosphorelay sensor kinase activity"/>
    <property type="evidence" value="ECO:0007669"/>
    <property type="project" value="InterPro"/>
</dbReference>
<keyword evidence="7" id="KW-1185">Reference proteome</keyword>
<sequence length="405" mass="43375">MDVALAVVAAVAVTGGLAAVPWWRGRRELGSPADRATFQTLHTASLAAPPLRAGLTEQGAQKAARHLRELLGSAALAITDGERLLAWDGSGDHHAEGALAHAAGPMDSGRTEVLGPDTVACAYLDCPVKHAVVVPLTTDDRVVGTLAAYGDDVSAGLIRAAEEVGHWVDAQLQLAELDRSRTLLMEAEVRALRAQISPHFIYNSLTTIASFVRTDPERARELLLEFADFTRYSFRRHGDFTTLSEELHSIDRYLLLQRARFGDDRLRVTLRIAPEVLPVAVPFLCLQPLVENAVRHGLQDRTGPGQITIIAEDAGADAVISVEDDGIGMDPERLRHILAGEYRGAEPDGEGSPEAAGIGLGNVDGRLRQVYGDEYGLQVETATGAGTKVTLRVPKYRPGVTASGV</sequence>
<reference evidence="7" key="1">
    <citation type="submission" date="2016-10" db="EMBL/GenBank/DDBJ databases">
        <authorList>
            <person name="Varghese N."/>
            <person name="Submissions S."/>
        </authorList>
    </citation>
    <scope>NUCLEOTIDE SEQUENCE [LARGE SCALE GENOMIC DNA]</scope>
    <source>
        <strain evidence="7">DSM 43163</strain>
    </source>
</reference>
<evidence type="ECO:0000259" key="5">
    <source>
        <dbReference type="PROSITE" id="PS50109"/>
    </source>
</evidence>
<dbReference type="Proteomes" id="UP000236723">
    <property type="component" value="Unassembled WGS sequence"/>
</dbReference>
<comment type="catalytic activity">
    <reaction evidence="1">
        <text>ATP + protein L-histidine = ADP + protein N-phospho-L-histidine.</text>
        <dbReference type="EC" id="2.7.13.3"/>
    </reaction>
</comment>
<dbReference type="InterPro" id="IPR004358">
    <property type="entry name" value="Sig_transdc_His_kin-like_C"/>
</dbReference>
<evidence type="ECO:0000256" key="4">
    <source>
        <dbReference type="ARBA" id="ARBA00023012"/>
    </source>
</evidence>
<evidence type="ECO:0000256" key="1">
    <source>
        <dbReference type="ARBA" id="ARBA00000085"/>
    </source>
</evidence>